<dbReference type="Pfam" id="PF00012">
    <property type="entry name" value="HSP70"/>
    <property type="match status" value="1"/>
</dbReference>
<dbReference type="EMBL" id="CP025785">
    <property type="protein sequence ID" value="AWG42655.1"/>
    <property type="molecule type" value="Genomic_DNA"/>
</dbReference>
<comment type="similarity">
    <text evidence="1 5">Belongs to the heat shock protein 70 family.</text>
</comment>
<dbReference type="SUPFAM" id="SSF53067">
    <property type="entry name" value="Actin-like ATPase domain"/>
    <property type="match status" value="2"/>
</dbReference>
<dbReference type="Gene3D" id="3.30.420.40">
    <property type="match status" value="2"/>
</dbReference>
<gene>
    <name evidence="6" type="ORF">CR532_01370</name>
</gene>
<reference evidence="6 7" key="1">
    <citation type="submission" date="2018-01" db="EMBL/GenBank/DDBJ databases">
        <title>Genome sequence of Borrelia tachyglossi.</title>
        <authorList>
            <person name="Gofton A.W."/>
        </authorList>
    </citation>
    <scope>NUCLEOTIDE SEQUENCE [LARGE SCALE GENOMIC DNA]</scope>
    <source>
        <strain evidence="6 7">Bc-F10-1268</strain>
    </source>
</reference>
<sequence>MKRWIGIDLGTTNTVATYFDTNSRVILNDRGERITPSVVSFTDSGVIIGSAAKHQMLVNPDKTFYNFKVNIGTGISYKVGSRSYRAEDIASYLLLNIKKNAEKFLETEVRDVVITVPAYFSEVQRRGVVEAASLAGLDCREILNEPTAAALYYAFEKQIDGLFLVYDLGGGTFDVTLLENQNDTYTVLSIKGENKLGGNDFNHVIEKHVLSNFKIEYIDIDLEDIVLLEQIRERIEEAKKNLSIMDEVNIVLPFLDGKHLNYTLRRDDFNFMIREFIDKTINLTNECITDAGIDLERISKIILSGGSTRIPYVKQRLKEAFPKVEVLDSLNQDEVVASGAGIQAFSLSNDRSLVEFRDVTPYSLGIETRNDGFFVLIERNTPLPVCERKIVTTTNDYQEEIEVHVLQGEYKRASLNYSIGRLFFSSIQKVLKGIPKIEILFSLDESGILSVSAIDLDTNASRSIEIRITSASDNRMHRDGVVKFLEGIDSSGVAEDEIELFEESILDEID</sequence>
<dbReference type="PROSITE" id="PS01036">
    <property type="entry name" value="HSP70_3"/>
    <property type="match status" value="1"/>
</dbReference>
<evidence type="ECO:0000256" key="2">
    <source>
        <dbReference type="ARBA" id="ARBA00022741"/>
    </source>
</evidence>
<proteinExistence type="inferred from homology"/>
<dbReference type="Gene3D" id="3.90.640.10">
    <property type="entry name" value="Actin, Chain A, domain 4"/>
    <property type="match status" value="1"/>
</dbReference>
<dbReference type="PRINTS" id="PR00301">
    <property type="entry name" value="HEATSHOCK70"/>
</dbReference>
<organism evidence="6 7">
    <name type="scientific">Candidatus Borreliella tachyglossi</name>
    <dbReference type="NCBI Taxonomy" id="1964448"/>
    <lineage>
        <taxon>Bacteria</taxon>
        <taxon>Pseudomonadati</taxon>
        <taxon>Spirochaetota</taxon>
        <taxon>Spirochaetia</taxon>
        <taxon>Spirochaetales</taxon>
        <taxon>Borreliaceae</taxon>
        <taxon>Borreliella</taxon>
    </lineage>
</organism>
<dbReference type="GO" id="GO:0005524">
    <property type="term" value="F:ATP binding"/>
    <property type="evidence" value="ECO:0007669"/>
    <property type="project" value="UniProtKB-KW"/>
</dbReference>
<dbReference type="AlphaFoldDB" id="A0A2S1LWL5"/>
<dbReference type="PANTHER" id="PTHR19375">
    <property type="entry name" value="HEAT SHOCK PROTEIN 70KDA"/>
    <property type="match status" value="1"/>
</dbReference>
<dbReference type="OrthoDB" id="366273at2"/>
<dbReference type="FunFam" id="3.30.420.40:FF:000071">
    <property type="entry name" value="Molecular chaperone DnaK"/>
    <property type="match status" value="1"/>
</dbReference>
<dbReference type="PROSITE" id="PS00329">
    <property type="entry name" value="HSP70_2"/>
    <property type="match status" value="1"/>
</dbReference>
<evidence type="ECO:0000256" key="4">
    <source>
        <dbReference type="ARBA" id="ARBA00023186"/>
    </source>
</evidence>
<dbReference type="RefSeq" id="WP_108729055.1">
    <property type="nucleotide sequence ID" value="NZ_CP025785.1"/>
</dbReference>
<dbReference type="GO" id="GO:0140662">
    <property type="term" value="F:ATP-dependent protein folding chaperone"/>
    <property type="evidence" value="ECO:0007669"/>
    <property type="project" value="InterPro"/>
</dbReference>
<dbReference type="Gene3D" id="2.60.34.10">
    <property type="entry name" value="Substrate Binding Domain Of DNAk, Chain A, domain 1"/>
    <property type="match status" value="1"/>
</dbReference>
<keyword evidence="2 5" id="KW-0547">Nucleotide-binding</keyword>
<dbReference type="InterPro" id="IPR018181">
    <property type="entry name" value="Heat_shock_70_CS"/>
</dbReference>
<keyword evidence="3 5" id="KW-0067">ATP-binding</keyword>
<keyword evidence="4" id="KW-0143">Chaperone</keyword>
<name>A0A2S1LWL5_9SPIR</name>
<evidence type="ECO:0000256" key="1">
    <source>
        <dbReference type="ARBA" id="ARBA00007381"/>
    </source>
</evidence>
<keyword evidence="7" id="KW-1185">Reference proteome</keyword>
<evidence type="ECO:0000256" key="3">
    <source>
        <dbReference type="ARBA" id="ARBA00022840"/>
    </source>
</evidence>
<dbReference type="SUPFAM" id="SSF100920">
    <property type="entry name" value="Heat shock protein 70kD (HSP70), peptide-binding domain"/>
    <property type="match status" value="1"/>
</dbReference>
<dbReference type="Proteomes" id="UP000244655">
    <property type="component" value="Chromosome"/>
</dbReference>
<dbReference type="InterPro" id="IPR043129">
    <property type="entry name" value="ATPase_NBD"/>
</dbReference>
<accession>A0A2S1LWL5</accession>
<protein>
    <submittedName>
        <fullName evidence="6">Heat-shock protein Hsp70</fullName>
    </submittedName>
</protein>
<evidence type="ECO:0000313" key="7">
    <source>
        <dbReference type="Proteomes" id="UP000244655"/>
    </source>
</evidence>
<dbReference type="InterPro" id="IPR029047">
    <property type="entry name" value="HSP70_peptide-bd_sf"/>
</dbReference>
<dbReference type="CDD" id="cd24029">
    <property type="entry name" value="ASKHA_NBD_HSP70_DnaK_HscA_HscC"/>
    <property type="match status" value="1"/>
</dbReference>
<evidence type="ECO:0000256" key="5">
    <source>
        <dbReference type="RuleBase" id="RU003322"/>
    </source>
</evidence>
<dbReference type="InterPro" id="IPR013126">
    <property type="entry name" value="Hsp_70_fam"/>
</dbReference>
<evidence type="ECO:0000313" key="6">
    <source>
        <dbReference type="EMBL" id="AWG42655.1"/>
    </source>
</evidence>
<dbReference type="FunFam" id="3.90.640.10:FF:000003">
    <property type="entry name" value="Molecular chaperone DnaK"/>
    <property type="match status" value="1"/>
</dbReference>